<dbReference type="PANTHER" id="PTHR43133">
    <property type="entry name" value="RNA POLYMERASE ECF-TYPE SIGMA FACTO"/>
    <property type="match status" value="1"/>
</dbReference>
<evidence type="ECO:0000256" key="2">
    <source>
        <dbReference type="ARBA" id="ARBA00023015"/>
    </source>
</evidence>
<feature type="domain" description="RNA polymerase sigma factor 70 region 4 type 2" evidence="8">
    <location>
        <begin position="113"/>
        <end position="163"/>
    </location>
</feature>
<dbReference type="EMBL" id="PHQY01000659">
    <property type="protein sequence ID" value="PJO42097.1"/>
    <property type="molecule type" value="Genomic_DNA"/>
</dbReference>
<dbReference type="Proteomes" id="UP000232101">
    <property type="component" value="Unassembled WGS sequence"/>
</dbReference>
<keyword evidence="4 6" id="KW-0238">DNA-binding</keyword>
<evidence type="ECO:0000313" key="9">
    <source>
        <dbReference type="EMBL" id="PJO42097.1"/>
    </source>
</evidence>
<proteinExistence type="inferred from homology"/>
<dbReference type="Pfam" id="PF08281">
    <property type="entry name" value="Sigma70_r4_2"/>
    <property type="match status" value="1"/>
</dbReference>
<dbReference type="GO" id="GO:0003677">
    <property type="term" value="F:DNA binding"/>
    <property type="evidence" value="ECO:0007669"/>
    <property type="project" value="UniProtKB-KW"/>
</dbReference>
<comment type="caution">
    <text evidence="9">The sequence shown here is derived from an EMBL/GenBank/DDBJ whole genome shotgun (WGS) entry which is preliminary data.</text>
</comment>
<accession>A0A2M9Q1Z0</accession>
<dbReference type="GO" id="GO:0006352">
    <property type="term" value="P:DNA-templated transcription initiation"/>
    <property type="evidence" value="ECO:0007669"/>
    <property type="project" value="InterPro"/>
</dbReference>
<dbReference type="CDD" id="cd06171">
    <property type="entry name" value="Sigma70_r4"/>
    <property type="match status" value="1"/>
</dbReference>
<evidence type="ECO:0000256" key="1">
    <source>
        <dbReference type="ARBA" id="ARBA00010641"/>
    </source>
</evidence>
<dbReference type="InterPro" id="IPR000838">
    <property type="entry name" value="RNA_pol_sigma70_ECF_CS"/>
</dbReference>
<dbReference type="InterPro" id="IPR036388">
    <property type="entry name" value="WH-like_DNA-bd_sf"/>
</dbReference>
<dbReference type="Gene3D" id="1.10.10.10">
    <property type="entry name" value="Winged helix-like DNA-binding domain superfamily/Winged helix DNA-binding domain"/>
    <property type="match status" value="1"/>
</dbReference>
<reference evidence="9 10" key="1">
    <citation type="submission" date="2017-11" db="EMBL/GenBank/DDBJ databases">
        <title>Bacterial isolate from king chilli rhizosphere.</title>
        <authorList>
            <person name="Takhelmayum P."/>
            <person name="Sarangthem I."/>
        </authorList>
    </citation>
    <scope>NUCLEOTIDE SEQUENCE [LARGE SCALE GENOMIC DNA]</scope>
    <source>
        <strain evidence="10">t26</strain>
    </source>
</reference>
<evidence type="ECO:0000256" key="5">
    <source>
        <dbReference type="ARBA" id="ARBA00023163"/>
    </source>
</evidence>
<dbReference type="Gene3D" id="1.10.1740.10">
    <property type="match status" value="1"/>
</dbReference>
<keyword evidence="5 6" id="KW-0804">Transcription</keyword>
<dbReference type="InterPro" id="IPR014284">
    <property type="entry name" value="RNA_pol_sigma-70_dom"/>
</dbReference>
<gene>
    <name evidence="9" type="ORF">CWD94_19620</name>
</gene>
<dbReference type="InterPro" id="IPR013249">
    <property type="entry name" value="RNA_pol_sigma70_r4_t2"/>
</dbReference>
<evidence type="ECO:0000256" key="3">
    <source>
        <dbReference type="ARBA" id="ARBA00023082"/>
    </source>
</evidence>
<dbReference type="PANTHER" id="PTHR43133:SF60">
    <property type="entry name" value="RNA POLYMERASE SIGMA FACTOR SIGV"/>
    <property type="match status" value="1"/>
</dbReference>
<keyword evidence="2 6" id="KW-0805">Transcription regulation</keyword>
<dbReference type="GO" id="GO:0016987">
    <property type="term" value="F:sigma factor activity"/>
    <property type="evidence" value="ECO:0007669"/>
    <property type="project" value="UniProtKB-KW"/>
</dbReference>
<organism evidence="9 10">
    <name type="scientific">Lysinibacillus xylanilyticus</name>
    <dbReference type="NCBI Taxonomy" id="582475"/>
    <lineage>
        <taxon>Bacteria</taxon>
        <taxon>Bacillati</taxon>
        <taxon>Bacillota</taxon>
        <taxon>Bacilli</taxon>
        <taxon>Bacillales</taxon>
        <taxon>Bacillaceae</taxon>
        <taxon>Lysinibacillus</taxon>
    </lineage>
</organism>
<evidence type="ECO:0000256" key="4">
    <source>
        <dbReference type="ARBA" id="ARBA00023125"/>
    </source>
</evidence>
<dbReference type="Pfam" id="PF04542">
    <property type="entry name" value="Sigma70_r2"/>
    <property type="match status" value="1"/>
</dbReference>
<dbReference type="SUPFAM" id="SSF88946">
    <property type="entry name" value="Sigma2 domain of RNA polymerase sigma factors"/>
    <property type="match status" value="1"/>
</dbReference>
<dbReference type="GO" id="GO:0006950">
    <property type="term" value="P:response to stress"/>
    <property type="evidence" value="ECO:0007669"/>
    <property type="project" value="UniProtKB-ARBA"/>
</dbReference>
<dbReference type="PROSITE" id="PS01063">
    <property type="entry name" value="SIGMA70_ECF"/>
    <property type="match status" value="1"/>
</dbReference>
<dbReference type="SUPFAM" id="SSF88659">
    <property type="entry name" value="Sigma3 and sigma4 domains of RNA polymerase sigma factors"/>
    <property type="match status" value="1"/>
</dbReference>
<dbReference type="InterPro" id="IPR007627">
    <property type="entry name" value="RNA_pol_sigma70_r2"/>
</dbReference>
<evidence type="ECO:0000259" key="7">
    <source>
        <dbReference type="Pfam" id="PF04542"/>
    </source>
</evidence>
<dbReference type="NCBIfam" id="TIGR02937">
    <property type="entry name" value="sigma70-ECF"/>
    <property type="match status" value="1"/>
</dbReference>
<protein>
    <recommendedName>
        <fullName evidence="6">RNA polymerase sigma factor</fullName>
    </recommendedName>
</protein>
<dbReference type="RefSeq" id="WP_100544530.1">
    <property type="nucleotide sequence ID" value="NZ_CP158849.1"/>
</dbReference>
<evidence type="ECO:0000259" key="8">
    <source>
        <dbReference type="Pfam" id="PF08281"/>
    </source>
</evidence>
<evidence type="ECO:0000256" key="6">
    <source>
        <dbReference type="RuleBase" id="RU000716"/>
    </source>
</evidence>
<comment type="similarity">
    <text evidence="1 6">Belongs to the sigma-70 factor family. ECF subfamily.</text>
</comment>
<feature type="domain" description="RNA polymerase sigma-70 region 2" evidence="7">
    <location>
        <begin position="15"/>
        <end position="80"/>
    </location>
</feature>
<keyword evidence="3 6" id="KW-0731">Sigma factor</keyword>
<dbReference type="InterPro" id="IPR039425">
    <property type="entry name" value="RNA_pol_sigma-70-like"/>
</dbReference>
<evidence type="ECO:0000313" key="10">
    <source>
        <dbReference type="Proteomes" id="UP000232101"/>
    </source>
</evidence>
<dbReference type="InterPro" id="IPR013325">
    <property type="entry name" value="RNA_pol_sigma_r2"/>
</dbReference>
<name>A0A2M9Q1Z0_9BACI</name>
<sequence length="179" mass="20949">MIDSNNLESRIVEIYNLYYLDVYRFLVCFTGSQNDAEDLTQEVFIRVLKGLSNFNGNYNLKTWIFSIAKHVAIDHYRKKKFASLFKDSFFNQLLSSEKKPDEEFEEVELKRFIHEAIAKLKPNYRAVVILRGINEFSINETSEILQCSAAKVKVDYHRALKELKRKLNIEIEGVLTNAK</sequence>
<dbReference type="InterPro" id="IPR013324">
    <property type="entry name" value="RNA_pol_sigma_r3/r4-like"/>
</dbReference>
<dbReference type="AlphaFoldDB" id="A0A2M9Q1Z0"/>